<gene>
    <name evidence="1" type="ORF">FIBSPDRAFT_872964</name>
</gene>
<dbReference type="AlphaFoldDB" id="A0A165Z0E8"/>
<sequence>MDAYPSPAVSTLQVPFSTTISSFSPVTPADNTRRVIRTKQRTLIRSWRVPAMSQTQPLAAICVSPIPTPSPRGYPEGSAYMGANANTTGYTTEAIAWSWGEIGTGLYFLAATLLGFLGPSHFNPHLSMLPSYLA</sequence>
<organism evidence="1 2">
    <name type="scientific">Athelia psychrophila</name>
    <dbReference type="NCBI Taxonomy" id="1759441"/>
    <lineage>
        <taxon>Eukaryota</taxon>
        <taxon>Fungi</taxon>
        <taxon>Dikarya</taxon>
        <taxon>Basidiomycota</taxon>
        <taxon>Agaricomycotina</taxon>
        <taxon>Agaricomycetes</taxon>
        <taxon>Agaricomycetidae</taxon>
        <taxon>Atheliales</taxon>
        <taxon>Atheliaceae</taxon>
        <taxon>Athelia</taxon>
    </lineage>
</organism>
<reference evidence="1 2" key="1">
    <citation type="journal article" date="2016" name="Mol. Biol. Evol.">
        <title>Comparative Genomics of Early-Diverging Mushroom-Forming Fungi Provides Insights into the Origins of Lignocellulose Decay Capabilities.</title>
        <authorList>
            <person name="Nagy L.G."/>
            <person name="Riley R."/>
            <person name="Tritt A."/>
            <person name="Adam C."/>
            <person name="Daum C."/>
            <person name="Floudas D."/>
            <person name="Sun H."/>
            <person name="Yadav J.S."/>
            <person name="Pangilinan J."/>
            <person name="Larsson K.H."/>
            <person name="Matsuura K."/>
            <person name="Barry K."/>
            <person name="Labutti K."/>
            <person name="Kuo R."/>
            <person name="Ohm R.A."/>
            <person name="Bhattacharya S.S."/>
            <person name="Shirouzu T."/>
            <person name="Yoshinaga Y."/>
            <person name="Martin F.M."/>
            <person name="Grigoriev I.V."/>
            <person name="Hibbett D.S."/>
        </authorList>
    </citation>
    <scope>NUCLEOTIDE SEQUENCE [LARGE SCALE GENOMIC DNA]</scope>
    <source>
        <strain evidence="1 2">CBS 109695</strain>
    </source>
</reference>
<proteinExistence type="predicted"/>
<evidence type="ECO:0000313" key="2">
    <source>
        <dbReference type="Proteomes" id="UP000076532"/>
    </source>
</evidence>
<accession>A0A165Z0E8</accession>
<evidence type="ECO:0000313" key="1">
    <source>
        <dbReference type="EMBL" id="KZP10107.1"/>
    </source>
</evidence>
<name>A0A165Z0E8_9AGAM</name>
<keyword evidence="2" id="KW-1185">Reference proteome</keyword>
<dbReference type="Proteomes" id="UP000076532">
    <property type="component" value="Unassembled WGS sequence"/>
</dbReference>
<dbReference type="EMBL" id="KV417686">
    <property type="protein sequence ID" value="KZP10107.1"/>
    <property type="molecule type" value="Genomic_DNA"/>
</dbReference>
<protein>
    <submittedName>
        <fullName evidence="1">Uncharacterized protein</fullName>
    </submittedName>
</protein>